<dbReference type="PATRIC" id="fig|246787.4.peg.4703"/>
<protein>
    <submittedName>
        <fullName evidence="10">Methyltransferase</fullName>
    </submittedName>
    <submittedName>
        <fullName evidence="12">MgtC/SapB family protein</fullName>
    </submittedName>
    <submittedName>
        <fullName evidence="9">Putative Mg(2+) transport ATPase</fullName>
    </submittedName>
</protein>
<evidence type="ECO:0000256" key="7">
    <source>
        <dbReference type="SAM" id="Phobius"/>
    </source>
</evidence>
<dbReference type="GO" id="GO:0008168">
    <property type="term" value="F:methyltransferase activity"/>
    <property type="evidence" value="ECO:0007669"/>
    <property type="project" value="UniProtKB-KW"/>
</dbReference>
<feature type="domain" description="MgtC/SapB/SrpB/YhiD N-terminal" evidence="8">
    <location>
        <begin position="11"/>
        <end position="137"/>
    </location>
</feature>
<dbReference type="Proteomes" id="UP001266995">
    <property type="component" value="Unassembled WGS sequence"/>
</dbReference>
<keyword evidence="5 7" id="KW-1133">Transmembrane helix</keyword>
<keyword evidence="3" id="KW-1003">Cell membrane</keyword>
<reference evidence="12" key="3">
    <citation type="submission" date="2023-08" db="EMBL/GenBank/DDBJ databases">
        <title>Reintroducing virulent viruses to syntetic microbiomes.</title>
        <authorList>
            <person name="Wilde J."/>
            <person name="Boyes R."/>
            <person name="Robinson A.V."/>
            <person name="Daisley B.A."/>
            <person name="Allen-Vercoe E."/>
        </authorList>
    </citation>
    <scope>NUCLEOTIDE SEQUENCE</scope>
    <source>
        <strain evidence="12">225I_12FAA</strain>
    </source>
</reference>
<evidence type="ECO:0000313" key="10">
    <source>
        <dbReference type="EMBL" id="KAA5409336.1"/>
    </source>
</evidence>
<gene>
    <name evidence="9" type="ORF">BcellWH2_04551</name>
    <name evidence="10" type="ORF">F2Y86_09265</name>
    <name evidence="11" type="ORF">F2Y87_12095</name>
    <name evidence="12" type="ORF">RO785_18195</name>
</gene>
<dbReference type="RefSeq" id="WP_007213072.1">
    <property type="nucleotide sequence ID" value="NZ_CAXSKE010000012.1"/>
</dbReference>
<evidence type="ECO:0000313" key="14">
    <source>
        <dbReference type="Proteomes" id="UP000325055"/>
    </source>
</evidence>
<evidence type="ECO:0000256" key="2">
    <source>
        <dbReference type="ARBA" id="ARBA00009298"/>
    </source>
</evidence>
<dbReference type="GO" id="GO:0032259">
    <property type="term" value="P:methylation"/>
    <property type="evidence" value="ECO:0007669"/>
    <property type="project" value="UniProtKB-KW"/>
</dbReference>
<dbReference type="KEGG" id="bcel:BcellWH2_04551"/>
<evidence type="ECO:0000256" key="3">
    <source>
        <dbReference type="ARBA" id="ARBA00022475"/>
    </source>
</evidence>
<evidence type="ECO:0000313" key="12">
    <source>
        <dbReference type="EMBL" id="MDT4512904.1"/>
    </source>
</evidence>
<dbReference type="Pfam" id="PF02308">
    <property type="entry name" value="MgtC"/>
    <property type="match status" value="1"/>
</dbReference>
<dbReference type="AlphaFoldDB" id="A0A0P0GU49"/>
<comment type="subcellular location">
    <subcellularLocation>
        <location evidence="1">Cell membrane</location>
        <topology evidence="1">Multi-pass membrane protein</topology>
    </subcellularLocation>
</comment>
<keyword evidence="10" id="KW-0489">Methyltransferase</keyword>
<dbReference type="PANTHER" id="PTHR33778:SF1">
    <property type="entry name" value="MAGNESIUM TRANSPORTER YHID-RELATED"/>
    <property type="match status" value="1"/>
</dbReference>
<dbReference type="EMBL" id="JAVSNH010000001">
    <property type="protein sequence ID" value="MDT4512904.1"/>
    <property type="molecule type" value="Genomic_DNA"/>
</dbReference>
<reference evidence="9 13" key="1">
    <citation type="journal article" date="2015" name="Science">
        <title>Genetic determinants of in vivo fitness and diet responsiveness in multiple human gut Bacteroides.</title>
        <authorList>
            <person name="Wu M."/>
            <person name="McNulty N.P."/>
            <person name="Rodionov D.A."/>
            <person name="Khoroshkin M.S."/>
            <person name="Griffin N.W."/>
            <person name="Cheng J."/>
            <person name="Latreille P."/>
            <person name="Kerstetter R.A."/>
            <person name="Terrapon N."/>
            <person name="Henrissat B."/>
            <person name="Osterman A.L."/>
            <person name="Gordon J.I."/>
        </authorList>
    </citation>
    <scope>NUCLEOTIDE SEQUENCE [LARGE SCALE GENOMIC DNA]</scope>
    <source>
        <strain evidence="9 13">WH2</strain>
    </source>
</reference>
<evidence type="ECO:0000256" key="5">
    <source>
        <dbReference type="ARBA" id="ARBA00022989"/>
    </source>
</evidence>
<comment type="similarity">
    <text evidence="2">Belongs to the MgtC/SapB family.</text>
</comment>
<keyword evidence="10" id="KW-0808">Transferase</keyword>
<feature type="transmembrane region" description="Helical" evidence="7">
    <location>
        <begin position="7"/>
        <end position="24"/>
    </location>
</feature>
<evidence type="ECO:0000259" key="8">
    <source>
        <dbReference type="Pfam" id="PF02308"/>
    </source>
</evidence>
<evidence type="ECO:0000313" key="15">
    <source>
        <dbReference type="Proteomes" id="UP000482653"/>
    </source>
</evidence>
<evidence type="ECO:0000256" key="1">
    <source>
        <dbReference type="ARBA" id="ARBA00004651"/>
    </source>
</evidence>
<dbReference type="PANTHER" id="PTHR33778">
    <property type="entry name" value="PROTEIN MGTC"/>
    <property type="match status" value="1"/>
</dbReference>
<dbReference type="PRINTS" id="PR01837">
    <property type="entry name" value="MGTCSAPBPROT"/>
</dbReference>
<evidence type="ECO:0000256" key="6">
    <source>
        <dbReference type="ARBA" id="ARBA00023136"/>
    </source>
</evidence>
<dbReference type="InterPro" id="IPR049177">
    <property type="entry name" value="MgtC_SapB_SrpB_YhiD_N"/>
</dbReference>
<evidence type="ECO:0000313" key="13">
    <source>
        <dbReference type="Proteomes" id="UP000061809"/>
    </source>
</evidence>
<dbReference type="InterPro" id="IPR003416">
    <property type="entry name" value="MgtC/SapB/SrpB/YhiD_fam"/>
</dbReference>
<feature type="transmembrane region" description="Helical" evidence="7">
    <location>
        <begin position="96"/>
        <end position="113"/>
    </location>
</feature>
<proteinExistence type="inferred from homology"/>
<name>A0A0P0GU49_9BACE</name>
<feature type="transmembrane region" description="Helical" evidence="7">
    <location>
        <begin position="71"/>
        <end position="89"/>
    </location>
</feature>
<sequence length="222" mass="24223">MTLDFDFVLRLLVAGILGAIIGLDREYRAKEAGYRTHFLVSLGSALIMIVSQYGFQDIIKENSVSLDPSRVAAQVVSGIGFIGAGTIILQKQIVRGLTTAAGIWATAGIGLAVGAGMYVISIAATLLTLAGLELLSILFKSVGMKSSMITFSTENKDILKEVSDRFNSRNYMLVSYKMERLGSGDTERYIVTMVIKSKRSNDEGHMLSLMQEWPDVTVEQIE</sequence>
<dbReference type="Proteomes" id="UP000325055">
    <property type="component" value="Unassembled WGS sequence"/>
</dbReference>
<dbReference type="Proteomes" id="UP000061809">
    <property type="component" value="Chromosome"/>
</dbReference>
<keyword evidence="6 7" id="KW-0472">Membrane</keyword>
<reference evidence="14 15" key="2">
    <citation type="journal article" date="2019" name="Nat. Med.">
        <title>A library of human gut bacterial isolates paired with longitudinal multiomics data enables mechanistic microbiome research.</title>
        <authorList>
            <person name="Poyet M."/>
            <person name="Groussin M."/>
            <person name="Gibbons S.M."/>
            <person name="Avila-Pacheco J."/>
            <person name="Jiang X."/>
            <person name="Kearney S.M."/>
            <person name="Perrotta A.R."/>
            <person name="Berdy B."/>
            <person name="Zhao S."/>
            <person name="Lieberman T.D."/>
            <person name="Swanson P.K."/>
            <person name="Smith M."/>
            <person name="Roesemann S."/>
            <person name="Alexander J.E."/>
            <person name="Rich S.A."/>
            <person name="Livny J."/>
            <person name="Vlamakis H."/>
            <person name="Clish C."/>
            <person name="Bullock K."/>
            <person name="Deik A."/>
            <person name="Scott J."/>
            <person name="Pierce K.A."/>
            <person name="Xavier R.J."/>
            <person name="Alm E.J."/>
        </authorList>
    </citation>
    <scope>NUCLEOTIDE SEQUENCE [LARGE SCALE GENOMIC DNA]</scope>
    <source>
        <strain evidence="10 14">BIOML-A7</strain>
        <strain evidence="11 15">BIOML-A8</strain>
    </source>
</reference>
<dbReference type="EMBL" id="VVYX01000012">
    <property type="protein sequence ID" value="KAA5419075.1"/>
    <property type="molecule type" value="Genomic_DNA"/>
</dbReference>
<dbReference type="Proteomes" id="UP000482653">
    <property type="component" value="Unassembled WGS sequence"/>
</dbReference>
<organism evidence="9 13">
    <name type="scientific">Bacteroides cellulosilyticus</name>
    <dbReference type="NCBI Taxonomy" id="246787"/>
    <lineage>
        <taxon>Bacteria</taxon>
        <taxon>Pseudomonadati</taxon>
        <taxon>Bacteroidota</taxon>
        <taxon>Bacteroidia</taxon>
        <taxon>Bacteroidales</taxon>
        <taxon>Bacteroidaceae</taxon>
        <taxon>Bacteroides</taxon>
    </lineage>
</organism>
<accession>A0A0P0GU49</accession>
<evidence type="ECO:0000313" key="9">
    <source>
        <dbReference type="EMBL" id="ALJ61766.1"/>
    </source>
</evidence>
<dbReference type="EMBL" id="CP012801">
    <property type="protein sequence ID" value="ALJ61766.1"/>
    <property type="molecule type" value="Genomic_DNA"/>
</dbReference>
<feature type="transmembrane region" description="Helical" evidence="7">
    <location>
        <begin position="119"/>
        <end position="139"/>
    </location>
</feature>
<feature type="transmembrane region" description="Helical" evidence="7">
    <location>
        <begin position="36"/>
        <end position="55"/>
    </location>
</feature>
<dbReference type="GO" id="GO:0005886">
    <property type="term" value="C:plasma membrane"/>
    <property type="evidence" value="ECO:0007669"/>
    <property type="project" value="UniProtKB-SubCell"/>
</dbReference>
<evidence type="ECO:0000313" key="11">
    <source>
        <dbReference type="EMBL" id="KAA5419075.1"/>
    </source>
</evidence>
<evidence type="ECO:0000256" key="4">
    <source>
        <dbReference type="ARBA" id="ARBA00022692"/>
    </source>
</evidence>
<dbReference type="EMBL" id="VVYW01000007">
    <property type="protein sequence ID" value="KAA5409336.1"/>
    <property type="molecule type" value="Genomic_DNA"/>
</dbReference>
<keyword evidence="4 7" id="KW-0812">Transmembrane</keyword>